<evidence type="ECO:0000256" key="5">
    <source>
        <dbReference type="ARBA" id="ARBA00023136"/>
    </source>
</evidence>
<dbReference type="GO" id="GO:0004713">
    <property type="term" value="F:protein tyrosine kinase activity"/>
    <property type="evidence" value="ECO:0007669"/>
    <property type="project" value="TreeGrafter"/>
</dbReference>
<keyword evidence="5 7" id="KW-0472">Membrane</keyword>
<accession>A0A4R3I2L9</accession>
<name>A0A4R3I2L9_PAULE</name>
<dbReference type="InterPro" id="IPR003856">
    <property type="entry name" value="LPS_length_determ_N"/>
</dbReference>
<evidence type="ECO:0000256" key="4">
    <source>
        <dbReference type="ARBA" id="ARBA00022989"/>
    </source>
</evidence>
<dbReference type="RefSeq" id="WP_132256487.1">
    <property type="nucleotide sequence ID" value="NZ_SLZQ01000001.1"/>
</dbReference>
<sequence length="468" mass="50680">MKIRRFLQVLHARRKVILLTLLVTTLTAFVVSLAQPKVYKSTASLVISYRGADSASGAGIPAQVIQGYIATQVDILGSKNVALKVVDILKLDQGTEVKEQFQKATGGEGSIRDWLADLLLKNLEVRPAKDSSVIDITFKATDPKFAASVANAFATSYQGAGMQLAAEPTAKTSGIFGDQTKKLKRNLEEAQKKLYKFQQDKGIVSADGRMDVETNRLNELSSQLVAVQSQVLEATSRRGGAQGAGDSPDVIGNPLVQNLKAELARAEARFSQSTQGLGPNHPQYRSAQAEVNRLKAELNAQIAAVSHGVSNNIRSLQQRETELRTAYNQQKTRVLELNQARNELALLARDVENAQRAYDTATQRLAKTSVEGQIGQADVALLNEAVPALAPSGPQVMRNTLLAALLGAILGIVIGWLAEMADRRVRTAEDLADVLEAPVLGVIGWDRGKEDKFQAPLLGMQQRPMLPF</sequence>
<evidence type="ECO:0000256" key="3">
    <source>
        <dbReference type="ARBA" id="ARBA00022692"/>
    </source>
</evidence>
<keyword evidence="10" id="KW-1185">Reference proteome</keyword>
<comment type="subcellular location">
    <subcellularLocation>
        <location evidence="1">Cell membrane</location>
        <topology evidence="1">Multi-pass membrane protein</topology>
    </subcellularLocation>
</comment>
<dbReference type="Proteomes" id="UP000295382">
    <property type="component" value="Unassembled WGS sequence"/>
</dbReference>
<dbReference type="OrthoDB" id="8559110at2"/>
<dbReference type="NCBIfam" id="TIGR03017">
    <property type="entry name" value="EpsF"/>
    <property type="match status" value="1"/>
</dbReference>
<dbReference type="AlphaFoldDB" id="A0A4R3I2L9"/>
<dbReference type="InterPro" id="IPR017468">
    <property type="entry name" value="Chain_len_reg_EpsF"/>
</dbReference>
<protein>
    <submittedName>
        <fullName evidence="9">Chain length determinant protein EpsF</fullName>
    </submittedName>
</protein>
<evidence type="ECO:0000313" key="9">
    <source>
        <dbReference type="EMBL" id="TCS39263.1"/>
    </source>
</evidence>
<gene>
    <name evidence="9" type="ORF">EDC30_101218</name>
</gene>
<dbReference type="InterPro" id="IPR050445">
    <property type="entry name" value="Bact_polysacc_biosynth/exp"/>
</dbReference>
<feature type="domain" description="Polysaccharide chain length determinant N-terminal" evidence="8">
    <location>
        <begin position="3"/>
        <end position="87"/>
    </location>
</feature>
<evidence type="ECO:0000256" key="6">
    <source>
        <dbReference type="SAM" id="Coils"/>
    </source>
</evidence>
<organism evidence="9 10">
    <name type="scientific">Paucimonas lemoignei</name>
    <name type="common">Pseudomonas lemoignei</name>
    <dbReference type="NCBI Taxonomy" id="29443"/>
    <lineage>
        <taxon>Bacteria</taxon>
        <taxon>Pseudomonadati</taxon>
        <taxon>Pseudomonadota</taxon>
        <taxon>Betaproteobacteria</taxon>
        <taxon>Burkholderiales</taxon>
        <taxon>Burkholderiaceae</taxon>
        <taxon>Paucimonas</taxon>
    </lineage>
</organism>
<keyword evidence="4 7" id="KW-1133">Transmembrane helix</keyword>
<feature type="transmembrane region" description="Helical" evidence="7">
    <location>
        <begin position="401"/>
        <end position="418"/>
    </location>
</feature>
<keyword evidence="2" id="KW-1003">Cell membrane</keyword>
<evidence type="ECO:0000259" key="8">
    <source>
        <dbReference type="Pfam" id="PF02706"/>
    </source>
</evidence>
<reference evidence="9 10" key="1">
    <citation type="submission" date="2019-03" db="EMBL/GenBank/DDBJ databases">
        <title>Genomic Encyclopedia of Type Strains, Phase IV (KMG-IV): sequencing the most valuable type-strain genomes for metagenomic binning, comparative biology and taxonomic classification.</title>
        <authorList>
            <person name="Goeker M."/>
        </authorList>
    </citation>
    <scope>NUCLEOTIDE SEQUENCE [LARGE SCALE GENOMIC DNA]</scope>
    <source>
        <strain evidence="9 10">DSM 7445</strain>
    </source>
</reference>
<keyword evidence="6" id="KW-0175">Coiled coil</keyword>
<evidence type="ECO:0000256" key="2">
    <source>
        <dbReference type="ARBA" id="ARBA00022475"/>
    </source>
</evidence>
<dbReference type="Pfam" id="PF02706">
    <property type="entry name" value="Wzz"/>
    <property type="match status" value="1"/>
</dbReference>
<dbReference type="PANTHER" id="PTHR32309:SF13">
    <property type="entry name" value="FERRIC ENTEROBACTIN TRANSPORT PROTEIN FEPE"/>
    <property type="match status" value="1"/>
</dbReference>
<comment type="caution">
    <text evidence="9">The sequence shown here is derived from an EMBL/GenBank/DDBJ whole genome shotgun (WGS) entry which is preliminary data.</text>
</comment>
<dbReference type="EMBL" id="SLZQ01000001">
    <property type="protein sequence ID" value="TCS39263.1"/>
    <property type="molecule type" value="Genomic_DNA"/>
</dbReference>
<evidence type="ECO:0000256" key="1">
    <source>
        <dbReference type="ARBA" id="ARBA00004651"/>
    </source>
</evidence>
<proteinExistence type="predicted"/>
<dbReference type="GO" id="GO:0005886">
    <property type="term" value="C:plasma membrane"/>
    <property type="evidence" value="ECO:0007669"/>
    <property type="project" value="UniProtKB-SubCell"/>
</dbReference>
<evidence type="ECO:0000256" key="7">
    <source>
        <dbReference type="SAM" id="Phobius"/>
    </source>
</evidence>
<dbReference type="PANTHER" id="PTHR32309">
    <property type="entry name" value="TYROSINE-PROTEIN KINASE"/>
    <property type="match status" value="1"/>
</dbReference>
<keyword evidence="3 7" id="KW-0812">Transmembrane</keyword>
<evidence type="ECO:0000313" key="10">
    <source>
        <dbReference type="Proteomes" id="UP000295382"/>
    </source>
</evidence>
<feature type="coiled-coil region" evidence="6">
    <location>
        <begin position="256"/>
        <end position="304"/>
    </location>
</feature>
<feature type="coiled-coil region" evidence="6">
    <location>
        <begin position="337"/>
        <end position="371"/>
    </location>
</feature>
<feature type="coiled-coil region" evidence="6">
    <location>
        <begin position="180"/>
        <end position="230"/>
    </location>
</feature>